<feature type="transmembrane region" description="Helical" evidence="1">
    <location>
        <begin position="7"/>
        <end position="24"/>
    </location>
</feature>
<keyword evidence="1" id="KW-0812">Transmembrane</keyword>
<evidence type="ECO:0000256" key="1">
    <source>
        <dbReference type="SAM" id="Phobius"/>
    </source>
</evidence>
<evidence type="ECO:0000313" key="3">
    <source>
        <dbReference type="Proteomes" id="UP000460290"/>
    </source>
</evidence>
<keyword evidence="1" id="KW-0472">Membrane</keyword>
<dbReference type="Proteomes" id="UP000460290">
    <property type="component" value="Unassembled WGS sequence"/>
</dbReference>
<accession>A0A844Z6Z8</accession>
<comment type="caution">
    <text evidence="2">The sequence shown here is derived from an EMBL/GenBank/DDBJ whole genome shotgun (WGS) entry which is preliminary data.</text>
</comment>
<organism evidence="2 3">
    <name type="scientific">Pontixanthobacter aestiaquae</name>
    <dbReference type="NCBI Taxonomy" id="1509367"/>
    <lineage>
        <taxon>Bacteria</taxon>
        <taxon>Pseudomonadati</taxon>
        <taxon>Pseudomonadota</taxon>
        <taxon>Alphaproteobacteria</taxon>
        <taxon>Sphingomonadales</taxon>
        <taxon>Erythrobacteraceae</taxon>
        <taxon>Pontixanthobacter</taxon>
    </lineage>
</organism>
<dbReference type="OrthoDB" id="7410432at2"/>
<dbReference type="RefSeq" id="WP_160614019.1">
    <property type="nucleotide sequence ID" value="NZ_JAUFQM010000001.1"/>
</dbReference>
<dbReference type="EMBL" id="WTYZ01000001">
    <property type="protein sequence ID" value="MXO83685.1"/>
    <property type="molecule type" value="Genomic_DNA"/>
</dbReference>
<keyword evidence="1" id="KW-1133">Transmembrane helix</keyword>
<reference evidence="2 3" key="1">
    <citation type="submission" date="2019-12" db="EMBL/GenBank/DDBJ databases">
        <title>Genomic-based taxomic classification of the family Erythrobacteraceae.</title>
        <authorList>
            <person name="Xu L."/>
        </authorList>
    </citation>
    <scope>NUCLEOTIDE SEQUENCE [LARGE SCALE GENOMIC DNA]</scope>
    <source>
        <strain evidence="2 3">KCTC 42006</strain>
    </source>
</reference>
<name>A0A844Z6Z8_9SPHN</name>
<dbReference type="AlphaFoldDB" id="A0A844Z6Z8"/>
<gene>
    <name evidence="2" type="ORF">GRI35_09960</name>
</gene>
<keyword evidence="3" id="KW-1185">Reference proteome</keyword>
<sequence>MGVRTILYAICGLASFLIGAYNASAGERTLGIALMGIGLLFQVLALRGIRAARHHNAPGEM</sequence>
<protein>
    <submittedName>
        <fullName evidence="2">Uncharacterized protein</fullName>
    </submittedName>
</protein>
<evidence type="ECO:0000313" key="2">
    <source>
        <dbReference type="EMBL" id="MXO83685.1"/>
    </source>
</evidence>
<proteinExistence type="predicted"/>
<feature type="transmembrane region" description="Helical" evidence="1">
    <location>
        <begin position="30"/>
        <end position="49"/>
    </location>
</feature>